<comment type="caution">
    <text evidence="12">The sequence shown here is derived from an EMBL/GenBank/DDBJ whole genome shotgun (WGS) entry which is preliminary data.</text>
</comment>
<keyword evidence="8" id="KW-0675">Receptor</keyword>
<feature type="compositionally biased region" description="Basic and acidic residues" evidence="10">
    <location>
        <begin position="365"/>
        <end position="383"/>
    </location>
</feature>
<dbReference type="CDD" id="cd14966">
    <property type="entry name" value="7tmD_STE3"/>
    <property type="match status" value="1"/>
</dbReference>
<dbReference type="AlphaFoldDB" id="A0A4R0RC14"/>
<evidence type="ECO:0000256" key="10">
    <source>
        <dbReference type="SAM" id="MobiDB-lite"/>
    </source>
</evidence>
<dbReference type="EMBL" id="RWJN01000332">
    <property type="protein sequence ID" value="TCD62965.1"/>
    <property type="molecule type" value="Genomic_DNA"/>
</dbReference>
<feature type="transmembrane region" description="Helical" evidence="11">
    <location>
        <begin position="30"/>
        <end position="47"/>
    </location>
</feature>
<dbReference type="PANTHER" id="PTHR28097:SF1">
    <property type="entry name" value="PHEROMONE A FACTOR RECEPTOR"/>
    <property type="match status" value="1"/>
</dbReference>
<evidence type="ECO:0000256" key="3">
    <source>
        <dbReference type="ARBA" id="ARBA00022507"/>
    </source>
</evidence>
<gene>
    <name evidence="12" type="ORF">EIP91_006172</name>
</gene>
<comment type="subcellular location">
    <subcellularLocation>
        <location evidence="1">Membrane</location>
        <topology evidence="1">Multi-pass membrane protein</topology>
    </subcellularLocation>
</comment>
<protein>
    <recommendedName>
        <fullName evidence="14">A-factor receptor</fullName>
    </recommendedName>
</protein>
<keyword evidence="7 11" id="KW-0472">Membrane</keyword>
<dbReference type="GO" id="GO:0005886">
    <property type="term" value="C:plasma membrane"/>
    <property type="evidence" value="ECO:0007669"/>
    <property type="project" value="TreeGrafter"/>
</dbReference>
<evidence type="ECO:0000313" key="13">
    <source>
        <dbReference type="Proteomes" id="UP000292702"/>
    </source>
</evidence>
<feature type="transmembrane region" description="Helical" evidence="11">
    <location>
        <begin position="6"/>
        <end position="23"/>
    </location>
</feature>
<evidence type="ECO:0000256" key="11">
    <source>
        <dbReference type="SAM" id="Phobius"/>
    </source>
</evidence>
<feature type="compositionally biased region" description="Polar residues" evidence="10">
    <location>
        <begin position="355"/>
        <end position="364"/>
    </location>
</feature>
<dbReference type="GO" id="GO:0004933">
    <property type="term" value="F:mating-type a-factor pheromone receptor activity"/>
    <property type="evidence" value="ECO:0007669"/>
    <property type="project" value="InterPro"/>
</dbReference>
<dbReference type="PANTHER" id="PTHR28097">
    <property type="entry name" value="PHEROMONE A FACTOR RECEPTOR"/>
    <property type="match status" value="1"/>
</dbReference>
<dbReference type="PRINTS" id="PR00900">
    <property type="entry name" value="PHEROMONEAR"/>
</dbReference>
<name>A0A4R0RC14_9APHY</name>
<keyword evidence="3" id="KW-0589">Pheromone response</keyword>
<dbReference type="OrthoDB" id="2874149at2759"/>
<evidence type="ECO:0000256" key="6">
    <source>
        <dbReference type="ARBA" id="ARBA00023040"/>
    </source>
</evidence>
<evidence type="ECO:0000256" key="5">
    <source>
        <dbReference type="ARBA" id="ARBA00022989"/>
    </source>
</evidence>
<accession>A0A4R0RC14</accession>
<evidence type="ECO:0000313" key="12">
    <source>
        <dbReference type="EMBL" id="TCD62965.1"/>
    </source>
</evidence>
<evidence type="ECO:0000256" key="8">
    <source>
        <dbReference type="ARBA" id="ARBA00023170"/>
    </source>
</evidence>
<feature type="region of interest" description="Disordered" evidence="10">
    <location>
        <begin position="355"/>
        <end position="407"/>
    </location>
</feature>
<dbReference type="Gene3D" id="1.20.1070.10">
    <property type="entry name" value="Rhodopsin 7-helix transmembrane proteins"/>
    <property type="match status" value="1"/>
</dbReference>
<dbReference type="Proteomes" id="UP000292702">
    <property type="component" value="Unassembled WGS sequence"/>
</dbReference>
<dbReference type="PRINTS" id="PR00899">
    <property type="entry name" value="GPCRSTE3"/>
</dbReference>
<organism evidence="12 13">
    <name type="scientific">Steccherinum ochraceum</name>
    <dbReference type="NCBI Taxonomy" id="92696"/>
    <lineage>
        <taxon>Eukaryota</taxon>
        <taxon>Fungi</taxon>
        <taxon>Dikarya</taxon>
        <taxon>Basidiomycota</taxon>
        <taxon>Agaricomycotina</taxon>
        <taxon>Agaricomycetes</taxon>
        <taxon>Polyporales</taxon>
        <taxon>Steccherinaceae</taxon>
        <taxon>Steccherinum</taxon>
    </lineage>
</organism>
<evidence type="ECO:0000256" key="4">
    <source>
        <dbReference type="ARBA" id="ARBA00022692"/>
    </source>
</evidence>
<dbReference type="InterPro" id="IPR001546">
    <property type="entry name" value="GPCR_Pheromne_A_rcpt"/>
</dbReference>
<dbReference type="Pfam" id="PF02076">
    <property type="entry name" value="STE3"/>
    <property type="match status" value="1"/>
</dbReference>
<keyword evidence="6" id="KW-0297">G-protein coupled receptor</keyword>
<reference evidence="12 13" key="1">
    <citation type="submission" date="2018-11" db="EMBL/GenBank/DDBJ databases">
        <title>Genome assembly of Steccherinum ochraceum LE-BIN_3174, the white-rot fungus of the Steccherinaceae family (The Residual Polyporoid clade, Polyporales, Basidiomycota).</title>
        <authorList>
            <person name="Fedorova T.V."/>
            <person name="Glazunova O.A."/>
            <person name="Landesman E.O."/>
            <person name="Moiseenko K.V."/>
            <person name="Psurtseva N.V."/>
            <person name="Savinova O.S."/>
            <person name="Shakhova N.V."/>
            <person name="Tyazhelova T.V."/>
            <person name="Vasina D.V."/>
        </authorList>
    </citation>
    <scope>NUCLEOTIDE SEQUENCE [LARGE SCALE GENOMIC DNA]</scope>
    <source>
        <strain evidence="12 13">LE-BIN_3174</strain>
    </source>
</reference>
<evidence type="ECO:0008006" key="14">
    <source>
        <dbReference type="Google" id="ProtNLM"/>
    </source>
</evidence>
<sequence length="476" mass="53180">MSLPSLSAGSFIAAVLVLVPLPAHWRARNVATVSLITWLFLTNFIYFVNSLVWSDNSVPRIRVWCDIVTKLMIGASSAIPAATLCICKHLELVASGRMVRLSHEDHRRRRIFELLFCWGVPVLFMILHYIVQGHRFDIVEAIGCQPAVYYSIPAVFIIWFPPLLLSVLTLIYSTLALSHFLRQRITFATHLSSSGSSLNTNRYLRLMAMAMTEICWGSSLNAVAMYDNISPGLRPWTNWADVHSDFGRIATFRLFEIAPAYLRQMLIIWWAIPVSAYIFFIFFAFGEDTKNDYKRVVAWVMRVVFRMSPSAPNAKMFDSLSSQDSYSRRVFVHKPSSAATHSDADDTLPCYTSSTGSTAYSPTSSEDKSASLTHFHPEKDDGRALPSVPSSPISTTSSATESSVSPQIVVSDAYPASRPPTPMPARPHDHDFDLEIRSTRVSYQRPFGPPSIVRIDPARMSTYADDAGRAEAGYAV</sequence>
<comment type="similarity">
    <text evidence="2">Belongs to the G-protein coupled receptor 4 family.</text>
</comment>
<evidence type="ECO:0000256" key="9">
    <source>
        <dbReference type="ARBA" id="ARBA00023224"/>
    </source>
</evidence>
<keyword evidence="4 11" id="KW-0812">Transmembrane</keyword>
<dbReference type="InterPro" id="IPR001499">
    <property type="entry name" value="GPCR_STE3"/>
</dbReference>
<feature type="transmembrane region" description="Helical" evidence="11">
    <location>
        <begin position="111"/>
        <end position="131"/>
    </location>
</feature>
<evidence type="ECO:0000256" key="1">
    <source>
        <dbReference type="ARBA" id="ARBA00004141"/>
    </source>
</evidence>
<keyword evidence="9" id="KW-0807">Transducer</keyword>
<evidence type="ECO:0000256" key="2">
    <source>
        <dbReference type="ARBA" id="ARBA00011085"/>
    </source>
</evidence>
<evidence type="ECO:0000256" key="7">
    <source>
        <dbReference type="ARBA" id="ARBA00023136"/>
    </source>
</evidence>
<keyword evidence="5 11" id="KW-1133">Transmembrane helix</keyword>
<feature type="transmembrane region" description="Helical" evidence="11">
    <location>
        <begin position="156"/>
        <end position="182"/>
    </location>
</feature>
<feature type="transmembrane region" description="Helical" evidence="11">
    <location>
        <begin position="267"/>
        <end position="285"/>
    </location>
</feature>
<dbReference type="GO" id="GO:0000750">
    <property type="term" value="P:pheromone-dependent signal transduction involved in conjugation with cellular fusion"/>
    <property type="evidence" value="ECO:0007669"/>
    <property type="project" value="TreeGrafter"/>
</dbReference>
<keyword evidence="13" id="KW-1185">Reference proteome</keyword>
<feature type="compositionally biased region" description="Low complexity" evidence="10">
    <location>
        <begin position="386"/>
        <end position="406"/>
    </location>
</feature>
<proteinExistence type="inferred from homology"/>
<dbReference type="STRING" id="92696.A0A4R0RC14"/>